<reference evidence="1" key="1">
    <citation type="journal article" date="2019" name="PLoS Negl. Trop. Dis.">
        <title>Revisiting the worldwide diversity of Leptospira species in the environment.</title>
        <authorList>
            <person name="Vincent A.T."/>
            <person name="Schiettekatte O."/>
            <person name="Bourhy P."/>
            <person name="Veyrier F.J."/>
            <person name="Picardeau M."/>
        </authorList>
    </citation>
    <scope>NUCLEOTIDE SEQUENCE [LARGE SCALE GENOMIC DNA]</scope>
    <source>
        <strain evidence="1">SSW15</strain>
    </source>
</reference>
<protein>
    <submittedName>
        <fullName evidence="1">Uncharacterized protein</fullName>
    </submittedName>
</protein>
<organism evidence="1 2">
    <name type="scientific">Leptospira fletcheri</name>
    <dbReference type="NCBI Taxonomy" id="2484981"/>
    <lineage>
        <taxon>Bacteria</taxon>
        <taxon>Pseudomonadati</taxon>
        <taxon>Spirochaetota</taxon>
        <taxon>Spirochaetia</taxon>
        <taxon>Leptospirales</taxon>
        <taxon>Leptospiraceae</taxon>
        <taxon>Leptospira</taxon>
    </lineage>
</organism>
<name>A0A4R9GDX4_9LEPT</name>
<dbReference type="AlphaFoldDB" id="A0A4R9GDX4"/>
<keyword evidence="2" id="KW-1185">Reference proteome</keyword>
<dbReference type="EMBL" id="RQET01000008">
    <property type="protein sequence ID" value="TGK09953.1"/>
    <property type="molecule type" value="Genomic_DNA"/>
</dbReference>
<gene>
    <name evidence="1" type="ORF">EHO60_11375</name>
</gene>
<dbReference type="Proteomes" id="UP000298458">
    <property type="component" value="Unassembled WGS sequence"/>
</dbReference>
<comment type="caution">
    <text evidence="1">The sequence shown here is derived from an EMBL/GenBank/DDBJ whole genome shotgun (WGS) entry which is preliminary data.</text>
</comment>
<sequence length="263" mass="30059">MNVIKALLRPIYRFYLNFRESKNANLNAPVTQIFINDEKRKTNFSITNYPSFLLPKLIGSIWYEISLSDQEGNLLFSKDVKLPKYGSLNVDIAAIYSGPLPPRGLFYANLKASRLSFIQKYYLRRLGKLTSHFYTFYHSSGYESLAMVHPQTVAPVPISGPKSNFWYSQFLLKVQAISALELFQMNPSQRAEKLKIIVMNMLGEEVVSSEELVPALGVRRVVFDQMQLGNNEYVYIASDTLRGNEKPILFSHYSDGTYTALHT</sequence>
<dbReference type="OrthoDB" id="320660at2"/>
<evidence type="ECO:0000313" key="1">
    <source>
        <dbReference type="EMBL" id="TGK09953.1"/>
    </source>
</evidence>
<accession>A0A4R9GDX4</accession>
<evidence type="ECO:0000313" key="2">
    <source>
        <dbReference type="Proteomes" id="UP000298458"/>
    </source>
</evidence>
<proteinExistence type="predicted"/>
<dbReference type="RefSeq" id="WP_135768316.1">
    <property type="nucleotide sequence ID" value="NZ_RQET01000008.1"/>
</dbReference>